<keyword evidence="17 28" id="KW-0862">Zinc</keyword>
<gene>
    <name evidence="31" type="primary">gag</name>
</gene>
<keyword evidence="12" id="KW-0519">Myristate</keyword>
<dbReference type="PROSITE" id="PS50158">
    <property type="entry name" value="ZF_CCHC"/>
    <property type="match status" value="2"/>
</dbReference>
<evidence type="ECO:0000256" key="3">
    <source>
        <dbReference type="ARBA" id="ARBA00008364"/>
    </source>
</evidence>
<keyword evidence="4" id="KW-1187">Viral budding via the host ESCRT complexes</keyword>
<dbReference type="GO" id="GO:0008270">
    <property type="term" value="F:zinc ion binding"/>
    <property type="evidence" value="ECO:0007669"/>
    <property type="project" value="UniProtKB-KW"/>
</dbReference>
<evidence type="ECO:0000256" key="10">
    <source>
        <dbReference type="ARBA" id="ARBA00022612"/>
    </source>
</evidence>
<evidence type="ECO:0000256" key="6">
    <source>
        <dbReference type="ARBA" id="ARBA00022553"/>
    </source>
</evidence>
<evidence type="ECO:0000256" key="16">
    <source>
        <dbReference type="ARBA" id="ARBA00022771"/>
    </source>
</evidence>
<evidence type="ECO:0000256" key="22">
    <source>
        <dbReference type="ARBA" id="ARBA00023086"/>
    </source>
</evidence>
<dbReference type="InterPro" id="IPR000071">
    <property type="entry name" value="Lentvrl_matrix_N"/>
</dbReference>
<dbReference type="GO" id="GO:0019013">
    <property type="term" value="C:viral nucleocapsid"/>
    <property type="evidence" value="ECO:0007669"/>
    <property type="project" value="UniProtKB-KW"/>
</dbReference>
<dbReference type="InterPro" id="IPR010999">
    <property type="entry name" value="Retrovr_matrix"/>
</dbReference>
<evidence type="ECO:0000256" key="25">
    <source>
        <dbReference type="ARBA" id="ARBA00023288"/>
    </source>
</evidence>
<evidence type="ECO:0000256" key="8">
    <source>
        <dbReference type="ARBA" id="ARBA00022562"/>
    </source>
</evidence>
<evidence type="ECO:0000256" key="19">
    <source>
        <dbReference type="ARBA" id="ARBA00022870"/>
    </source>
</evidence>
<keyword evidence="11" id="KW-1198">Viral budding</keyword>
<evidence type="ECO:0000256" key="13">
    <source>
        <dbReference type="ARBA" id="ARBA00022723"/>
    </source>
</evidence>
<dbReference type="Gene3D" id="6.10.250.390">
    <property type="match status" value="1"/>
</dbReference>
<dbReference type="GO" id="GO:0039702">
    <property type="term" value="P:viral budding via host ESCRT complex"/>
    <property type="evidence" value="ECO:0007669"/>
    <property type="project" value="UniProtKB-KW"/>
</dbReference>
<keyword evidence="15" id="KW-0688">Ribosomal frameshifting</keyword>
<keyword evidence="22 28" id="KW-0543">Viral nucleoprotein</keyword>
<dbReference type="FunFam" id="4.10.60.10:FF:000001">
    <property type="entry name" value="Gag polyprotein"/>
    <property type="match status" value="1"/>
</dbReference>
<reference evidence="31" key="1">
    <citation type="journal article" date="2017" name="Proc. Natl. Acad. Sci. U.S.A.">
        <title>Resistance to type 1 interferons is a major determinant of HIV-1 transmission fitness.</title>
        <authorList>
            <person name="Iyer S.S."/>
            <person name="Bibollet-Ruche F."/>
            <person name="Sherrill-Mix S."/>
            <person name="Learn G.H."/>
            <person name="Plenderleith L."/>
            <person name="Smith A.G."/>
            <person name="Barbian H.J."/>
            <person name="Russell R.M."/>
            <person name="Gondim M.V."/>
            <person name="Bahari C.Y."/>
            <person name="Shaw C.M."/>
            <person name="Li Y."/>
            <person name="Decker T."/>
            <person name="Haynes B.F."/>
            <person name="Shaw G.M."/>
            <person name="Sharp P.M."/>
            <person name="Borrow P."/>
            <person name="Hahn B.H."/>
        </authorList>
    </citation>
    <scope>NUCLEOTIDE SEQUENCE</scope>
    <source>
        <strain evidence="31">CH492.CV.020608.UT.1</strain>
    </source>
</reference>
<accession>A0A1L7DVR5</accession>
<protein>
    <recommendedName>
        <fullName evidence="28">Gag polyprotein</fullName>
    </recommendedName>
    <component>
        <recommendedName>
            <fullName evidence="28">Matrix protein p17</fullName>
            <shortName evidence="28">MA</shortName>
        </recommendedName>
    </component>
</protein>
<comment type="PTM">
    <molecule>Gag-Pol polyprotein</molecule>
    <text evidence="28">Specific enzymatic cleavages by the viral protease yield mature proteins.</text>
</comment>
<dbReference type="InterPro" id="IPR050195">
    <property type="entry name" value="Primate_lentivir_Gag_pol-like"/>
</dbReference>
<keyword evidence="20 28" id="KW-0694">RNA-binding</keyword>
<evidence type="ECO:0000256" key="23">
    <source>
        <dbReference type="ARBA" id="ARBA00023136"/>
    </source>
</evidence>
<keyword evidence="24 28" id="KW-1035">Host cytoplasm</keyword>
<dbReference type="Gene3D" id="1.20.5.760">
    <property type="entry name" value="Single helix bin"/>
    <property type="match status" value="1"/>
</dbReference>
<feature type="region of interest" description="Disordered" evidence="29">
    <location>
        <begin position="439"/>
        <end position="500"/>
    </location>
</feature>
<keyword evidence="18 28" id="KW-0946">Virion</keyword>
<evidence type="ECO:0000256" key="18">
    <source>
        <dbReference type="ARBA" id="ARBA00022844"/>
    </source>
</evidence>
<dbReference type="Gene3D" id="1.10.150.90">
    <property type="entry name" value="Immunodeficiency lentiviruses, gag gene matrix protein p17"/>
    <property type="match status" value="1"/>
</dbReference>
<evidence type="ECO:0000256" key="24">
    <source>
        <dbReference type="ARBA" id="ARBA00023200"/>
    </source>
</evidence>
<evidence type="ECO:0000256" key="14">
    <source>
        <dbReference type="ARBA" id="ARBA00022737"/>
    </source>
</evidence>
<dbReference type="InterPro" id="IPR045345">
    <property type="entry name" value="Gag_p24_C"/>
</dbReference>
<evidence type="ECO:0000256" key="4">
    <source>
        <dbReference type="ARBA" id="ARBA00022462"/>
    </source>
</evidence>
<keyword evidence="23" id="KW-0472">Membrane</keyword>
<comment type="subcellular location">
    <molecule>Matrix protein p17</molecule>
    <subcellularLocation>
        <location evidence="28">Virion membrane</location>
        <topology evidence="28">Lipid-anchor</topology>
    </subcellularLocation>
    <subcellularLocation>
        <location evidence="28">Host nucleus</location>
    </subcellularLocation>
    <subcellularLocation>
        <location evidence="28">Host cytoplasm</location>
    </subcellularLocation>
</comment>
<evidence type="ECO:0000256" key="21">
    <source>
        <dbReference type="ARBA" id="ARBA00023046"/>
    </source>
</evidence>
<feature type="region of interest" description="Disordered" evidence="29">
    <location>
        <begin position="105"/>
        <end position="128"/>
    </location>
</feature>
<evidence type="ECO:0000256" key="15">
    <source>
        <dbReference type="ARBA" id="ARBA00022758"/>
    </source>
</evidence>
<dbReference type="InterPro" id="IPR012344">
    <property type="entry name" value="Matrix_HIV/RSV_N"/>
</dbReference>
<dbReference type="Pfam" id="PF00098">
    <property type="entry name" value="zf-CCHC"/>
    <property type="match status" value="2"/>
</dbReference>
<organism evidence="31">
    <name type="scientific">Human immunodeficiency virus type 1</name>
    <name type="common">HIV-1</name>
    <dbReference type="NCBI Taxonomy" id="11676"/>
    <lineage>
        <taxon>Viruses</taxon>
        <taxon>Riboviria</taxon>
        <taxon>Pararnavirae</taxon>
        <taxon>Artverviricota</taxon>
        <taxon>Revtraviricetes</taxon>
        <taxon>Ortervirales</taxon>
        <taxon>Retroviridae</taxon>
        <taxon>Orthoretrovirinae</taxon>
        <taxon>Lentivirus</taxon>
        <taxon>Lentivirus humimdef1</taxon>
    </lineage>
</organism>
<dbReference type="InterPro" id="IPR008916">
    <property type="entry name" value="Retrov_capsid_C"/>
</dbReference>
<evidence type="ECO:0000313" key="31">
    <source>
        <dbReference type="EMBL" id="APU04410.1"/>
    </source>
</evidence>
<evidence type="ECO:0000256" key="7">
    <source>
        <dbReference type="ARBA" id="ARBA00022561"/>
    </source>
</evidence>
<dbReference type="GO" id="GO:0055036">
    <property type="term" value="C:virion membrane"/>
    <property type="evidence" value="ECO:0007669"/>
    <property type="project" value="UniProtKB-SubCell"/>
</dbReference>
<dbReference type="GO" id="GO:0075523">
    <property type="term" value="P:viral translational frameshifting"/>
    <property type="evidence" value="ECO:0007669"/>
    <property type="project" value="UniProtKB-KW"/>
</dbReference>
<dbReference type="PANTHER" id="PTHR40389:SF3">
    <property type="entry name" value="IGE-BINDING PROTEIN"/>
    <property type="match status" value="1"/>
</dbReference>
<dbReference type="GO" id="GO:0042025">
    <property type="term" value="C:host cell nucleus"/>
    <property type="evidence" value="ECO:0007669"/>
    <property type="project" value="UniProtKB-SubCell"/>
</dbReference>
<evidence type="ECO:0000256" key="17">
    <source>
        <dbReference type="ARBA" id="ARBA00022833"/>
    </source>
</evidence>
<evidence type="ECO:0000256" key="20">
    <source>
        <dbReference type="ARBA" id="ARBA00022884"/>
    </source>
</evidence>
<dbReference type="SMART" id="SM00343">
    <property type="entry name" value="ZnF_C2HC"/>
    <property type="match status" value="2"/>
</dbReference>
<evidence type="ECO:0000256" key="11">
    <source>
        <dbReference type="ARBA" id="ARBA00022637"/>
    </source>
</evidence>
<feature type="domain" description="CCHC-type" evidence="30">
    <location>
        <begin position="391"/>
        <end position="406"/>
    </location>
</feature>
<dbReference type="GO" id="GO:0003723">
    <property type="term" value="F:RNA binding"/>
    <property type="evidence" value="ECO:0007669"/>
    <property type="project" value="UniProtKB-KW"/>
</dbReference>
<dbReference type="PRINTS" id="PR00234">
    <property type="entry name" value="HIV1MATRIX"/>
</dbReference>
<feature type="compositionally biased region" description="Basic and acidic residues" evidence="29">
    <location>
        <begin position="466"/>
        <end position="483"/>
    </location>
</feature>
<dbReference type="InterPro" id="IPR008919">
    <property type="entry name" value="Retrov_capsid_N"/>
</dbReference>
<keyword evidence="9 28" id="KW-0945">Host-virus interaction</keyword>
<keyword evidence="7 28" id="KW-0167">Capsid protein</keyword>
<dbReference type="SUPFAM" id="SSF47353">
    <property type="entry name" value="Retrovirus capsid dimerization domain-like"/>
    <property type="match status" value="1"/>
</dbReference>
<evidence type="ECO:0000256" key="1">
    <source>
        <dbReference type="ARBA" id="ARBA00004425"/>
    </source>
</evidence>
<keyword evidence="19" id="KW-1043">Host membrane</keyword>
<keyword evidence="16 27" id="KW-0863">Zinc-finger</keyword>
<keyword evidence="8 28" id="KW-1048">Host nucleus</keyword>
<dbReference type="SUPFAM" id="SSF47836">
    <property type="entry name" value="Retroviral matrix proteins"/>
    <property type="match status" value="1"/>
</dbReference>
<evidence type="ECO:0000259" key="30">
    <source>
        <dbReference type="PROSITE" id="PS50158"/>
    </source>
</evidence>
<evidence type="ECO:0000256" key="5">
    <source>
        <dbReference type="ARBA" id="ARBA00022511"/>
    </source>
</evidence>
<proteinExistence type="inferred from homology"/>
<name>A0A1L7DVR5_HV1</name>
<dbReference type="InterPro" id="IPR001878">
    <property type="entry name" value="Znf_CCHC"/>
</dbReference>
<dbReference type="Gene3D" id="1.10.375.10">
    <property type="entry name" value="Human Immunodeficiency Virus Type 1 Capsid Protein"/>
    <property type="match status" value="1"/>
</dbReference>
<evidence type="ECO:0000256" key="9">
    <source>
        <dbReference type="ARBA" id="ARBA00022581"/>
    </source>
</evidence>
<keyword evidence="6" id="KW-0597">Phosphoprotein</keyword>
<dbReference type="Pfam" id="PF19317">
    <property type="entry name" value="Gag_p24_C"/>
    <property type="match status" value="1"/>
</dbReference>
<dbReference type="GO" id="GO:0005198">
    <property type="term" value="F:structural molecule activity"/>
    <property type="evidence" value="ECO:0007669"/>
    <property type="project" value="InterPro"/>
</dbReference>
<dbReference type="SUPFAM" id="SSF47943">
    <property type="entry name" value="Retrovirus capsid protein, N-terminal core domain"/>
    <property type="match status" value="1"/>
</dbReference>
<keyword evidence="10" id="KW-1188">Viral release from host cell</keyword>
<keyword evidence="13 28" id="KW-0479">Metal-binding</keyword>
<sequence length="500" mass="55906">MGARASILRGGKLDAWEKIRLRPGGKKRYRMKHLVWASRELEKFALNPGLLETSEGCKQIITQLQPALQTGTEELKSLFNTVATLYCVHKKIEIQDTKEALDKIEEEQNKSRSQQKAQQAEAADKGKVSQNYPIVQNLQGQMVHQPISPRTLNAWVKVIEEKAFSPEVIPMFTALSEGATPQDLNTMLNTVGGHQAAMQMLKDTINEEAAEWDRLHPVHAGPVAPGQMREPRGSDIAGTTSNLQEQIAWMTANPPIPVGDIYKRWIILGLNKIVRMYSPVSILDIKQGPKEPFRDYVDRFFKTLRAEQATQEVKNWMTDTLLVQNANPDCKTILRGLGPGATLEEMMTACQGVGGPSHKARVLAEAMSQANNANIMMMQRSNFKGPKRTVKCFNCGKEGHVARNCRAPRKKGCWKCGKEGHQMKDCTERQANFLGKIWPSHKGRPGNFLQSRPEPTAPPAESFGFGEEKTPAQKQEQKDKEELYPLTSLKSLFGNDPLSQ</sequence>
<dbReference type="Gene3D" id="1.10.1200.30">
    <property type="match status" value="1"/>
</dbReference>
<dbReference type="GO" id="GO:0020002">
    <property type="term" value="C:host cell plasma membrane"/>
    <property type="evidence" value="ECO:0007669"/>
    <property type="project" value="UniProtKB-SubCell"/>
</dbReference>
<evidence type="ECO:0000256" key="27">
    <source>
        <dbReference type="PROSITE-ProRule" id="PRU00047"/>
    </source>
</evidence>
<dbReference type="Pfam" id="PF00607">
    <property type="entry name" value="Gag_p24"/>
    <property type="match status" value="1"/>
</dbReference>
<dbReference type="Gene3D" id="4.10.60.10">
    <property type="entry name" value="Zinc finger, CCHC-type"/>
    <property type="match status" value="1"/>
</dbReference>
<evidence type="ECO:0000256" key="29">
    <source>
        <dbReference type="SAM" id="MobiDB-lite"/>
    </source>
</evidence>
<keyword evidence="14" id="KW-0677">Repeat</keyword>
<dbReference type="FunFam" id="1.10.375.10:FF:000001">
    <property type="entry name" value="Gag polyprotein"/>
    <property type="match status" value="1"/>
</dbReference>
<dbReference type="Pfam" id="PF08705">
    <property type="entry name" value="Gag_p6"/>
    <property type="match status" value="1"/>
</dbReference>
<evidence type="ECO:0000256" key="12">
    <source>
        <dbReference type="ARBA" id="ARBA00022707"/>
    </source>
</evidence>
<comment type="similarity">
    <text evidence="3">Belongs to the primate lentivirus group gag polyprotein family.</text>
</comment>
<dbReference type="GO" id="GO:0072494">
    <property type="term" value="C:host multivesicular body"/>
    <property type="evidence" value="ECO:0007669"/>
    <property type="project" value="UniProtKB-SubCell"/>
</dbReference>
<dbReference type="InterPro" id="IPR014817">
    <property type="entry name" value="Gag_p6"/>
</dbReference>
<dbReference type="SUPFAM" id="SSF57756">
    <property type="entry name" value="Retrovirus zinc finger-like domains"/>
    <property type="match status" value="1"/>
</dbReference>
<keyword evidence="25" id="KW-0449">Lipoprotein</keyword>
<comment type="subcellular location">
    <subcellularLocation>
        <location evidence="1">Host cell membrane</location>
        <topology evidence="1">Lipid-anchor</topology>
    </subcellularLocation>
    <subcellularLocation>
        <location evidence="2">Host endosome</location>
        <location evidence="2">Host multivesicular body</location>
    </subcellularLocation>
    <subcellularLocation>
        <location evidence="26">Virion membrane</location>
        <topology evidence="26">Lipid-anchor</topology>
    </subcellularLocation>
    <subcellularLocation>
        <location evidence="28">Virion</location>
    </subcellularLocation>
    <subcellularLocation>
        <location evidence="28">Host cytoplasm</location>
    </subcellularLocation>
    <subcellularLocation>
        <location evidence="28">Host nucleus</location>
    </subcellularLocation>
</comment>
<organismHost>
    <name type="scientific">Homo sapiens</name>
    <name type="common">Human</name>
    <dbReference type="NCBI Taxonomy" id="9606"/>
</organismHost>
<dbReference type="InterPro" id="IPR036875">
    <property type="entry name" value="Znf_CCHC_sf"/>
</dbReference>
<evidence type="ECO:0000256" key="26">
    <source>
        <dbReference type="ARBA" id="ARBA00037826"/>
    </source>
</evidence>
<keyword evidence="5" id="KW-1032">Host cell membrane</keyword>
<evidence type="ECO:0000256" key="2">
    <source>
        <dbReference type="ARBA" id="ARBA00004560"/>
    </source>
</evidence>
<dbReference type="FunFam" id="1.10.1200.30:FF:000001">
    <property type="entry name" value="Gag polyprotein"/>
    <property type="match status" value="1"/>
</dbReference>
<evidence type="ECO:0000256" key="28">
    <source>
        <dbReference type="RuleBase" id="RU004487"/>
    </source>
</evidence>
<dbReference type="PANTHER" id="PTHR40389">
    <property type="entry name" value="ENDOGENOUS RETROVIRUS GROUP K MEMBER 24 GAG POLYPROTEIN-RELATED"/>
    <property type="match status" value="1"/>
</dbReference>
<dbReference type="Pfam" id="PF00540">
    <property type="entry name" value="Gag_p17"/>
    <property type="match status" value="1"/>
</dbReference>
<dbReference type="EMBL" id="KY112259">
    <property type="protein sequence ID" value="APU04410.1"/>
    <property type="molecule type" value="Genomic_RNA"/>
</dbReference>
<feature type="domain" description="CCHC-type" evidence="30">
    <location>
        <begin position="413"/>
        <end position="428"/>
    </location>
</feature>
<keyword evidence="21" id="KW-1039">Host endosome</keyword>